<keyword evidence="3" id="KW-0804">Transcription</keyword>
<dbReference type="InterPro" id="IPR010982">
    <property type="entry name" value="Lambda_DNA-bd_dom_sf"/>
</dbReference>
<dbReference type="GO" id="GO:0003700">
    <property type="term" value="F:DNA-binding transcription factor activity"/>
    <property type="evidence" value="ECO:0007669"/>
    <property type="project" value="TreeGrafter"/>
</dbReference>
<evidence type="ECO:0000313" key="6">
    <source>
        <dbReference type="Proteomes" id="UP000051789"/>
    </source>
</evidence>
<dbReference type="EMBL" id="AYZK01000007">
    <property type="protein sequence ID" value="KRM86604.1"/>
    <property type="molecule type" value="Genomic_DNA"/>
</dbReference>
<dbReference type="GO" id="GO:0000976">
    <property type="term" value="F:transcription cis-regulatory region binding"/>
    <property type="evidence" value="ECO:0007669"/>
    <property type="project" value="TreeGrafter"/>
</dbReference>
<evidence type="ECO:0000259" key="4">
    <source>
        <dbReference type="PROSITE" id="PS50932"/>
    </source>
</evidence>
<dbReference type="Pfam" id="PF13377">
    <property type="entry name" value="Peripla_BP_3"/>
    <property type="match status" value="1"/>
</dbReference>
<accession>A0A0R2CEN0</accession>
<dbReference type="Proteomes" id="UP000051789">
    <property type="component" value="Unassembled WGS sequence"/>
</dbReference>
<reference evidence="5 6" key="1">
    <citation type="journal article" date="2015" name="Genome Announc.">
        <title>Expanding the biotechnology potential of lactobacilli through comparative genomics of 213 strains and associated genera.</title>
        <authorList>
            <person name="Sun Z."/>
            <person name="Harris H.M."/>
            <person name="McCann A."/>
            <person name="Guo C."/>
            <person name="Argimon S."/>
            <person name="Zhang W."/>
            <person name="Yang X."/>
            <person name="Jeffery I.B."/>
            <person name="Cooney J.C."/>
            <person name="Kagawa T.F."/>
            <person name="Liu W."/>
            <person name="Song Y."/>
            <person name="Salvetti E."/>
            <person name="Wrobel A."/>
            <person name="Rasinkangas P."/>
            <person name="Parkhill J."/>
            <person name="Rea M.C."/>
            <person name="O'Sullivan O."/>
            <person name="Ritari J."/>
            <person name="Douillard F.P."/>
            <person name="Paul Ross R."/>
            <person name="Yang R."/>
            <person name="Briner A.E."/>
            <person name="Felis G.E."/>
            <person name="de Vos W.M."/>
            <person name="Barrangou R."/>
            <person name="Klaenhammer T.R."/>
            <person name="Caufield P.W."/>
            <person name="Cui Y."/>
            <person name="Zhang H."/>
            <person name="O'Toole P.W."/>
        </authorList>
    </citation>
    <scope>NUCLEOTIDE SEQUENCE [LARGE SCALE GENOMIC DNA]</scope>
    <source>
        <strain evidence="5 6">DSM 22698</strain>
    </source>
</reference>
<dbReference type="InterPro" id="IPR028082">
    <property type="entry name" value="Peripla_BP_I"/>
</dbReference>
<dbReference type="RefSeq" id="WP_082619539.1">
    <property type="nucleotide sequence ID" value="NZ_AYZK01000007.1"/>
</dbReference>
<dbReference type="PATRIC" id="fig|1423810.4.peg.1843"/>
<dbReference type="SUPFAM" id="SSF47413">
    <property type="entry name" value="lambda repressor-like DNA-binding domains"/>
    <property type="match status" value="1"/>
</dbReference>
<dbReference type="CDD" id="cd01392">
    <property type="entry name" value="HTH_LacI"/>
    <property type="match status" value="1"/>
</dbReference>
<dbReference type="PANTHER" id="PTHR30146:SF149">
    <property type="entry name" value="HTH-TYPE TRANSCRIPTIONAL REGULATOR EBGR"/>
    <property type="match status" value="1"/>
</dbReference>
<dbReference type="PROSITE" id="PS00356">
    <property type="entry name" value="HTH_LACI_1"/>
    <property type="match status" value="1"/>
</dbReference>
<dbReference type="Gene3D" id="3.40.50.2300">
    <property type="match status" value="2"/>
</dbReference>
<dbReference type="Pfam" id="PF00356">
    <property type="entry name" value="LacI"/>
    <property type="match status" value="1"/>
</dbReference>
<proteinExistence type="predicted"/>
<evidence type="ECO:0000256" key="2">
    <source>
        <dbReference type="ARBA" id="ARBA00023125"/>
    </source>
</evidence>
<keyword evidence="6" id="KW-1185">Reference proteome</keyword>
<name>A0A0R2CEN0_9LACO</name>
<dbReference type="InterPro" id="IPR046335">
    <property type="entry name" value="LacI/GalR-like_sensor"/>
</dbReference>
<dbReference type="Gene3D" id="1.10.260.40">
    <property type="entry name" value="lambda repressor-like DNA-binding domains"/>
    <property type="match status" value="1"/>
</dbReference>
<protein>
    <submittedName>
        <fullName evidence="5">GalR protein</fullName>
    </submittedName>
</protein>
<dbReference type="SUPFAM" id="SSF53822">
    <property type="entry name" value="Periplasmic binding protein-like I"/>
    <property type="match status" value="1"/>
</dbReference>
<keyword evidence="2" id="KW-0238">DNA-binding</keyword>
<dbReference type="AlphaFoldDB" id="A0A0R2CEN0"/>
<evidence type="ECO:0000256" key="1">
    <source>
        <dbReference type="ARBA" id="ARBA00023015"/>
    </source>
</evidence>
<feature type="domain" description="HTH lacI-type" evidence="4">
    <location>
        <begin position="5"/>
        <end position="61"/>
    </location>
</feature>
<dbReference type="STRING" id="1423810.FD19_GL001795"/>
<dbReference type="CDD" id="cd01544">
    <property type="entry name" value="PBP1_GalR"/>
    <property type="match status" value="1"/>
</dbReference>
<sequence length="330" mass="35584">MRVIATLKDIATRADVSVATVSRVLSGDTTLSVGADTRQRIFAAAEALNYTKHQRHQGVHRGTVAEMLWYTEAQEDGDLYYRSIRWGVESQLAQLGYQLLRVFPGDALPHGRALVGMVAVGKYSDDQLTTFRALGLPLVVVDQDVLTREIACVVPDFAGPITALAQRLVAVGHTRIGMLAGQEYTTDHVALHDPRPQLFTSNVVAAGGTEPLVAVGEFTTESGYATMRQLVQTTPRAQLPSAFFVANDTMAIGAIKALQEAGLRVPQDVTIVGFDDLAIGRYLTPALSTVHVATQELGQVGVQQLHALITGQVRTPTRTTLASTLVERQS</sequence>
<dbReference type="PROSITE" id="PS50932">
    <property type="entry name" value="HTH_LACI_2"/>
    <property type="match status" value="1"/>
</dbReference>
<comment type="caution">
    <text evidence="5">The sequence shown here is derived from an EMBL/GenBank/DDBJ whole genome shotgun (WGS) entry which is preliminary data.</text>
</comment>
<evidence type="ECO:0000256" key="3">
    <source>
        <dbReference type="ARBA" id="ARBA00023163"/>
    </source>
</evidence>
<organism evidence="5 6">
    <name type="scientific">Lacticaseibacillus thailandensis DSM 22698 = JCM 13996</name>
    <dbReference type="NCBI Taxonomy" id="1423810"/>
    <lineage>
        <taxon>Bacteria</taxon>
        <taxon>Bacillati</taxon>
        <taxon>Bacillota</taxon>
        <taxon>Bacilli</taxon>
        <taxon>Lactobacillales</taxon>
        <taxon>Lactobacillaceae</taxon>
        <taxon>Lacticaseibacillus</taxon>
    </lineage>
</organism>
<dbReference type="SMART" id="SM00354">
    <property type="entry name" value="HTH_LACI"/>
    <property type="match status" value="1"/>
</dbReference>
<keyword evidence="1" id="KW-0805">Transcription regulation</keyword>
<dbReference type="PANTHER" id="PTHR30146">
    <property type="entry name" value="LACI-RELATED TRANSCRIPTIONAL REPRESSOR"/>
    <property type="match status" value="1"/>
</dbReference>
<evidence type="ECO:0000313" key="5">
    <source>
        <dbReference type="EMBL" id="KRM86604.1"/>
    </source>
</evidence>
<gene>
    <name evidence="5" type="ORF">FD19_GL001795</name>
</gene>
<dbReference type="InterPro" id="IPR000843">
    <property type="entry name" value="HTH_LacI"/>
</dbReference>